<feature type="chain" id="PRO_5017292168" description="Mannosylglycerate hydrolase MGH1-like glycoside hydrolase domain-containing protein" evidence="1">
    <location>
        <begin position="22"/>
        <end position="720"/>
    </location>
</feature>
<organism evidence="3 4">
    <name type="scientific">Mariniphaga sediminis</name>
    <dbReference type="NCBI Taxonomy" id="1628158"/>
    <lineage>
        <taxon>Bacteria</taxon>
        <taxon>Pseudomonadati</taxon>
        <taxon>Bacteroidota</taxon>
        <taxon>Bacteroidia</taxon>
        <taxon>Marinilabiliales</taxon>
        <taxon>Prolixibacteraceae</taxon>
        <taxon>Mariniphaga</taxon>
    </lineage>
</organism>
<dbReference type="InterPro" id="IPR012341">
    <property type="entry name" value="6hp_glycosidase-like_sf"/>
</dbReference>
<name>A0A399D0U6_9BACT</name>
<dbReference type="InterPro" id="IPR008928">
    <property type="entry name" value="6-hairpin_glycosidase_sf"/>
</dbReference>
<evidence type="ECO:0000313" key="4">
    <source>
        <dbReference type="Proteomes" id="UP000266441"/>
    </source>
</evidence>
<accession>A0A399D0U6</accession>
<dbReference type="AlphaFoldDB" id="A0A399D0U6"/>
<keyword evidence="4" id="KW-1185">Reference proteome</keyword>
<dbReference type="GO" id="GO:0004555">
    <property type="term" value="F:alpha,alpha-trehalase activity"/>
    <property type="evidence" value="ECO:0007669"/>
    <property type="project" value="InterPro"/>
</dbReference>
<dbReference type="EMBL" id="QWET01000014">
    <property type="protein sequence ID" value="RIH64000.1"/>
    <property type="molecule type" value="Genomic_DNA"/>
</dbReference>
<keyword evidence="1" id="KW-0732">Signal</keyword>
<protein>
    <recommendedName>
        <fullName evidence="2">Mannosylglycerate hydrolase MGH1-like glycoside hydrolase domain-containing protein</fullName>
    </recommendedName>
</protein>
<dbReference type="SUPFAM" id="SSF48208">
    <property type="entry name" value="Six-hairpin glycosidases"/>
    <property type="match status" value="1"/>
</dbReference>
<feature type="domain" description="Mannosylglycerate hydrolase MGH1-like glycoside hydrolase" evidence="2">
    <location>
        <begin position="254"/>
        <end position="582"/>
    </location>
</feature>
<comment type="caution">
    <text evidence="3">The sequence shown here is derived from an EMBL/GenBank/DDBJ whole genome shotgun (WGS) entry which is preliminary data.</text>
</comment>
<dbReference type="Proteomes" id="UP000266441">
    <property type="component" value="Unassembled WGS sequence"/>
</dbReference>
<dbReference type="PROSITE" id="PS51257">
    <property type="entry name" value="PROKAR_LIPOPROTEIN"/>
    <property type="match status" value="1"/>
</dbReference>
<dbReference type="Gene3D" id="1.50.10.10">
    <property type="match status" value="1"/>
</dbReference>
<evidence type="ECO:0000259" key="2">
    <source>
        <dbReference type="Pfam" id="PF22422"/>
    </source>
</evidence>
<gene>
    <name evidence="3" type="ORF">D1164_16850</name>
</gene>
<proteinExistence type="predicted"/>
<sequence>MKRKFSLLFILLLFSCVDVYCSSRTGDTLVFPIYKIWHFHQNDSSEGWHFPEELGGVVHGGAVWLSFPRPRMMQENRLSLKNPELYSIASPGSIGVPSAKAQKLRMRILNLSPETNGELSWNTRERPDVFFTVPFSVEPYSANWQEVECHLDQVHWEGHLNQIKIKPGLLGMRGDIYIDWIAITGGHPRPSSVKPVVNAPELVPIIEIPGITQADFQMAFDVLNDAIIYENLPVNGFKYPVVSPGASGEGYGSNWWLLDAMLTIPALKWVNPAFCENMVRGVLDVQSQNPDGHIDHYGSTRYRGAPSDVSVLPRCYFEAGNHVAMATTDSGFQEEIYHSLKSYLDWWLTPVKRNEKFGLVTGYHEETFSWPYWRDRESFSEKGKEQINFPGEVAQVDLNVSVVMGCEIVADWALKLGRQDEAEKYKTLSHDIQKAINQYMWNEEKEAYYSFDVKGGKQVQSLISYTFDVFRYGIVPPSRIEKLVEKLTNPELFNWGNIPLTTIAKTDPFYVEWTGDYAQQAWDGDVWSMRNMVVIDGLKDIGKNKLAAELNWKTIQIFNANYAEFLEPEKGEGFGVKRYCWTAAQYIQAIVQNLFGIEYSRYEKRLFIFPHIPEELQEQVISIRRLRIPGSNDLRLNLTVDCTLSEKMDIKIEIDGDLPDGRISVMLPENTTKTLKRMNGKTTGLPALKGAENKKNCKELDIPVQKEIVLTFGEKNGDNE</sequence>
<dbReference type="GO" id="GO:0005993">
    <property type="term" value="P:trehalose catabolic process"/>
    <property type="evidence" value="ECO:0007669"/>
    <property type="project" value="TreeGrafter"/>
</dbReference>
<evidence type="ECO:0000313" key="3">
    <source>
        <dbReference type="EMBL" id="RIH64000.1"/>
    </source>
</evidence>
<dbReference type="PANTHER" id="PTHR23403">
    <property type="entry name" value="TREHALASE"/>
    <property type="match status" value="1"/>
</dbReference>
<reference evidence="3 4" key="1">
    <citation type="journal article" date="2015" name="Int. J. Syst. Evol. Microbiol.">
        <title>Mariniphaga sediminis sp. nov., isolated from coastal sediment.</title>
        <authorList>
            <person name="Wang F.Q."/>
            <person name="Shen Q.Y."/>
            <person name="Chen G.J."/>
            <person name="Du Z.J."/>
        </authorList>
    </citation>
    <scope>NUCLEOTIDE SEQUENCE [LARGE SCALE GENOMIC DNA]</scope>
    <source>
        <strain evidence="3 4">SY21</strain>
    </source>
</reference>
<dbReference type="RefSeq" id="WP_119351062.1">
    <property type="nucleotide sequence ID" value="NZ_QWET01000014.1"/>
</dbReference>
<dbReference type="Pfam" id="PF22422">
    <property type="entry name" value="MGH1-like_GH"/>
    <property type="match status" value="1"/>
</dbReference>
<dbReference type="InterPro" id="IPR001661">
    <property type="entry name" value="Glyco_hydro_37"/>
</dbReference>
<dbReference type="PANTHER" id="PTHR23403:SF1">
    <property type="entry name" value="TREHALASE"/>
    <property type="match status" value="1"/>
</dbReference>
<dbReference type="OrthoDB" id="9781878at2"/>
<feature type="signal peptide" evidence="1">
    <location>
        <begin position="1"/>
        <end position="21"/>
    </location>
</feature>
<dbReference type="InterPro" id="IPR054491">
    <property type="entry name" value="MGH1-like_GH"/>
</dbReference>
<evidence type="ECO:0000256" key="1">
    <source>
        <dbReference type="SAM" id="SignalP"/>
    </source>
</evidence>